<accession>A0A1M2W0R6</accession>
<dbReference type="STRING" id="154538.A0A1M2W0R6"/>
<dbReference type="SUPFAM" id="SSF48452">
    <property type="entry name" value="TPR-like"/>
    <property type="match status" value="1"/>
</dbReference>
<reference evidence="6 7" key="1">
    <citation type="submission" date="2016-10" db="EMBL/GenBank/DDBJ databases">
        <title>Genome sequence of the basidiomycete white-rot fungus Trametes pubescens.</title>
        <authorList>
            <person name="Makela M.R."/>
            <person name="Granchi Z."/>
            <person name="Peng M."/>
            <person name="De Vries R.P."/>
            <person name="Grigoriev I."/>
            <person name="Riley R."/>
            <person name="Hilden K."/>
        </authorList>
    </citation>
    <scope>NUCLEOTIDE SEQUENCE [LARGE SCALE GENOMIC DNA]</scope>
    <source>
        <strain evidence="6 7">FBCC735</strain>
    </source>
</reference>
<dbReference type="EMBL" id="MNAD01000413">
    <property type="protein sequence ID" value="OJT13386.1"/>
    <property type="molecule type" value="Genomic_DNA"/>
</dbReference>
<proteinExistence type="predicted"/>
<dbReference type="SUPFAM" id="SSF144232">
    <property type="entry name" value="HIT/MYND zinc finger-like"/>
    <property type="match status" value="1"/>
</dbReference>
<dbReference type="InterPro" id="IPR011990">
    <property type="entry name" value="TPR-like_helical_dom_sf"/>
</dbReference>
<protein>
    <recommendedName>
        <fullName evidence="5">MYND-type domain-containing protein</fullName>
    </recommendedName>
</protein>
<sequence>MGSDCFDESFHGYGEFWCLGDTRPYMRALGAIANLAHRLGDVDKSIAASTEALRLCHGDNMGQRFVLSSLLLKAGRFSDALSFCQVWLDPQYDGLNRPRGGCEFNPPNPELLTARLVEWHSKPWSPGNLLLNAAYAAFGLWGDCELARQYLVLGTRANPNIFVKVLARREKPDGPYSRPRTTNGTDEAHDYRWLTQDLWAEPEAWVWINTNRDVIDIVVKTCAREGCGRREMRPLDFKKCGGCRQAFYCGPECQREDWQAHRQACRQANAPPAPPDSPVYAMSGFLNDEGALDAMTLDNSDDSSDLSDLWEYGVEVEPY</sequence>
<dbReference type="OrthoDB" id="432970at2759"/>
<keyword evidence="2 4" id="KW-0863">Zinc-finger</keyword>
<evidence type="ECO:0000256" key="2">
    <source>
        <dbReference type="ARBA" id="ARBA00022771"/>
    </source>
</evidence>
<dbReference type="AlphaFoldDB" id="A0A1M2W0R6"/>
<dbReference type="PROSITE" id="PS50865">
    <property type="entry name" value="ZF_MYND_2"/>
    <property type="match status" value="1"/>
</dbReference>
<evidence type="ECO:0000313" key="6">
    <source>
        <dbReference type="EMBL" id="OJT13386.1"/>
    </source>
</evidence>
<evidence type="ECO:0000256" key="4">
    <source>
        <dbReference type="PROSITE-ProRule" id="PRU00134"/>
    </source>
</evidence>
<dbReference type="OMA" id="FCQVWLD"/>
<feature type="domain" description="MYND-type" evidence="5">
    <location>
        <begin position="224"/>
        <end position="265"/>
    </location>
</feature>
<evidence type="ECO:0000256" key="1">
    <source>
        <dbReference type="ARBA" id="ARBA00022723"/>
    </source>
</evidence>
<dbReference type="Gene3D" id="6.10.140.2220">
    <property type="match status" value="1"/>
</dbReference>
<evidence type="ECO:0000259" key="5">
    <source>
        <dbReference type="PROSITE" id="PS50865"/>
    </source>
</evidence>
<gene>
    <name evidence="6" type="ORF">TRAPUB_10152</name>
</gene>
<comment type="caution">
    <text evidence="6">The sequence shown here is derived from an EMBL/GenBank/DDBJ whole genome shotgun (WGS) entry which is preliminary data.</text>
</comment>
<dbReference type="Proteomes" id="UP000184267">
    <property type="component" value="Unassembled WGS sequence"/>
</dbReference>
<dbReference type="GO" id="GO:0008270">
    <property type="term" value="F:zinc ion binding"/>
    <property type="evidence" value="ECO:0007669"/>
    <property type="project" value="UniProtKB-KW"/>
</dbReference>
<dbReference type="Pfam" id="PF01753">
    <property type="entry name" value="zf-MYND"/>
    <property type="match status" value="1"/>
</dbReference>
<evidence type="ECO:0000256" key="3">
    <source>
        <dbReference type="ARBA" id="ARBA00022833"/>
    </source>
</evidence>
<evidence type="ECO:0000313" key="7">
    <source>
        <dbReference type="Proteomes" id="UP000184267"/>
    </source>
</evidence>
<organism evidence="6 7">
    <name type="scientific">Trametes pubescens</name>
    <name type="common">White-rot fungus</name>
    <dbReference type="NCBI Taxonomy" id="154538"/>
    <lineage>
        <taxon>Eukaryota</taxon>
        <taxon>Fungi</taxon>
        <taxon>Dikarya</taxon>
        <taxon>Basidiomycota</taxon>
        <taxon>Agaricomycotina</taxon>
        <taxon>Agaricomycetes</taxon>
        <taxon>Polyporales</taxon>
        <taxon>Polyporaceae</taxon>
        <taxon>Trametes</taxon>
    </lineage>
</organism>
<name>A0A1M2W0R6_TRAPU</name>
<keyword evidence="3" id="KW-0862">Zinc</keyword>
<dbReference type="InterPro" id="IPR002893">
    <property type="entry name" value="Znf_MYND"/>
</dbReference>
<keyword evidence="7" id="KW-1185">Reference proteome</keyword>
<keyword evidence="1" id="KW-0479">Metal-binding</keyword>